<feature type="domain" description="G-patch" evidence="2">
    <location>
        <begin position="118"/>
        <end position="166"/>
    </location>
</feature>
<dbReference type="GO" id="GO:0003676">
    <property type="term" value="F:nucleic acid binding"/>
    <property type="evidence" value="ECO:0007669"/>
    <property type="project" value="InterPro"/>
</dbReference>
<dbReference type="PANTHER" id="PTHR21032">
    <property type="entry name" value="G PATCH DOMAIN-CONTAINING PROTEIN 11"/>
    <property type="match status" value="1"/>
</dbReference>
<dbReference type="RefSeq" id="XP_020065274.1">
    <property type="nucleotide sequence ID" value="XM_020210769.1"/>
</dbReference>
<dbReference type="GO" id="GO:0000776">
    <property type="term" value="C:kinetochore"/>
    <property type="evidence" value="ECO:0007669"/>
    <property type="project" value="TreeGrafter"/>
</dbReference>
<feature type="region of interest" description="Disordered" evidence="1">
    <location>
        <begin position="1"/>
        <end position="23"/>
    </location>
</feature>
<keyword evidence="4" id="KW-1185">Reference proteome</keyword>
<protein>
    <recommendedName>
        <fullName evidence="2">G-patch domain-containing protein</fullName>
    </recommendedName>
</protein>
<evidence type="ECO:0000313" key="4">
    <source>
        <dbReference type="Proteomes" id="UP000094285"/>
    </source>
</evidence>
<evidence type="ECO:0000256" key="1">
    <source>
        <dbReference type="SAM" id="MobiDB-lite"/>
    </source>
</evidence>
<dbReference type="InterPro" id="IPR025239">
    <property type="entry name" value="DUF4187"/>
</dbReference>
<proteinExistence type="predicted"/>
<accession>A0A1E4SL45</accession>
<dbReference type="EMBL" id="KV453911">
    <property type="protein sequence ID" value="ODV80152.1"/>
    <property type="molecule type" value="Genomic_DNA"/>
</dbReference>
<name>A0A1E4SL45_9ASCO</name>
<dbReference type="Pfam" id="PF13821">
    <property type="entry name" value="DUF4187"/>
    <property type="match status" value="1"/>
</dbReference>
<dbReference type="Proteomes" id="UP000094285">
    <property type="component" value="Unassembled WGS sequence"/>
</dbReference>
<evidence type="ECO:0000259" key="2">
    <source>
        <dbReference type="PROSITE" id="PS50174"/>
    </source>
</evidence>
<dbReference type="PROSITE" id="PS50174">
    <property type="entry name" value="G_PATCH"/>
    <property type="match status" value="1"/>
</dbReference>
<feature type="compositionally biased region" description="Acidic residues" evidence="1">
    <location>
        <begin position="8"/>
        <end position="21"/>
    </location>
</feature>
<sequence>MVKRINVFEDEDGSAGSSEEEEVKRIVKKPKKVPPEFLEKCGQSGQDHPEAPLLGVGLGGFEPLKGIQRTKELPEYPDEEPQEYMKFTVPEVLEESSHKEETVDQEHSLNIPLYERKVPSIGLAMMEKMGFRIGDSLGVPKDKPMNQVPLEVIVKNDRKGIGSSTEISSATTKEFISRNASKSKEGKLLRTVHNLMKLCFELSGESDKWHEDNRTDEVTYLWRDIPIQLENKQALLLSKKRRYDDNFKDILSIKENKELQNFDTEDKLTLLLLYLREAHFYCYFCGCKYHDAKELNESCPGVFEESHIAV</sequence>
<evidence type="ECO:0000313" key="3">
    <source>
        <dbReference type="EMBL" id="ODV80152.1"/>
    </source>
</evidence>
<dbReference type="Pfam" id="PF01585">
    <property type="entry name" value="G-patch"/>
    <property type="match status" value="1"/>
</dbReference>
<dbReference type="GeneID" id="30984905"/>
<dbReference type="SMART" id="SM00443">
    <property type="entry name" value="G_patch"/>
    <property type="match status" value="1"/>
</dbReference>
<dbReference type="InterPro" id="IPR039249">
    <property type="entry name" value="GPATCH11"/>
</dbReference>
<dbReference type="AlphaFoldDB" id="A0A1E4SL45"/>
<reference evidence="4" key="1">
    <citation type="submission" date="2016-05" db="EMBL/GenBank/DDBJ databases">
        <title>Comparative genomics of biotechnologically important yeasts.</title>
        <authorList>
            <consortium name="DOE Joint Genome Institute"/>
            <person name="Riley R."/>
            <person name="Haridas S."/>
            <person name="Wolfe K.H."/>
            <person name="Lopes M.R."/>
            <person name="Hittinger C.T."/>
            <person name="Goker M."/>
            <person name="Salamov A."/>
            <person name="Wisecaver J."/>
            <person name="Long T.M."/>
            <person name="Aerts A.L."/>
            <person name="Barry K."/>
            <person name="Choi C."/>
            <person name="Clum A."/>
            <person name="Coughlan A.Y."/>
            <person name="Deshpande S."/>
            <person name="Douglass A.P."/>
            <person name="Hanson S.J."/>
            <person name="Klenk H.-P."/>
            <person name="Labutti K."/>
            <person name="Lapidus A."/>
            <person name="Lindquist E."/>
            <person name="Lipzen A."/>
            <person name="Meier-Kolthoff J.P."/>
            <person name="Ohm R.A."/>
            <person name="Otillar R.P."/>
            <person name="Pangilinan J."/>
            <person name="Peng Y."/>
            <person name="Rokas A."/>
            <person name="Rosa C.A."/>
            <person name="Scheuner C."/>
            <person name="Sibirny A.A."/>
            <person name="Slot J.C."/>
            <person name="Stielow J.B."/>
            <person name="Sun H."/>
            <person name="Kurtzman C.P."/>
            <person name="Blackwell M."/>
            <person name="Grigoriev I.V."/>
            <person name="Jeffries T.W."/>
        </authorList>
    </citation>
    <scope>NUCLEOTIDE SEQUENCE [LARGE SCALE GENOMIC DNA]</scope>
    <source>
        <strain evidence="4">NRRL Y-17324</strain>
    </source>
</reference>
<organism evidence="3 4">
    <name type="scientific">Suhomyces tanzawaensis NRRL Y-17324</name>
    <dbReference type="NCBI Taxonomy" id="984487"/>
    <lineage>
        <taxon>Eukaryota</taxon>
        <taxon>Fungi</taxon>
        <taxon>Dikarya</taxon>
        <taxon>Ascomycota</taxon>
        <taxon>Saccharomycotina</taxon>
        <taxon>Pichiomycetes</taxon>
        <taxon>Debaryomycetaceae</taxon>
        <taxon>Suhomyces</taxon>
    </lineage>
</organism>
<dbReference type="PANTHER" id="PTHR21032:SF0">
    <property type="entry name" value="G PATCH DOMAIN-CONTAINING PROTEIN 11"/>
    <property type="match status" value="1"/>
</dbReference>
<gene>
    <name evidence="3" type="ORF">CANTADRAFT_5820</name>
</gene>
<dbReference type="OrthoDB" id="786951at2759"/>
<dbReference type="SMART" id="SM01173">
    <property type="entry name" value="DUF4187"/>
    <property type="match status" value="1"/>
</dbReference>
<dbReference type="InterPro" id="IPR000467">
    <property type="entry name" value="G_patch_dom"/>
</dbReference>